<gene>
    <name evidence="1" type="ORF">NZD86_02760</name>
</gene>
<evidence type="ECO:0008006" key="3">
    <source>
        <dbReference type="Google" id="ProtNLM"/>
    </source>
</evidence>
<dbReference type="Proteomes" id="UP001164803">
    <property type="component" value="Chromosome"/>
</dbReference>
<reference evidence="1" key="1">
    <citation type="submission" date="2022-08" db="EMBL/GenBank/DDBJ databases">
        <title>Alicyclobacillus dauci DSM2870, complete genome.</title>
        <authorList>
            <person name="Wang Q."/>
            <person name="Cai R."/>
            <person name="Wang Z."/>
        </authorList>
    </citation>
    <scope>NUCLEOTIDE SEQUENCE</scope>
    <source>
        <strain evidence="1">DSM 28700</strain>
    </source>
</reference>
<keyword evidence="2" id="KW-1185">Reference proteome</keyword>
<dbReference type="RefSeq" id="WP_268044968.1">
    <property type="nucleotide sequence ID" value="NZ_CP104064.1"/>
</dbReference>
<protein>
    <recommendedName>
        <fullName evidence="3">Spore coat associated protein JA (CotJA)</fullName>
    </recommendedName>
</protein>
<proteinExistence type="predicted"/>
<dbReference type="EMBL" id="CP104064">
    <property type="protein sequence ID" value="WAH37478.1"/>
    <property type="molecule type" value="Genomic_DNA"/>
</dbReference>
<accession>A0ABY6Z3L9</accession>
<name>A0ABY6Z3L9_9BACL</name>
<evidence type="ECO:0000313" key="2">
    <source>
        <dbReference type="Proteomes" id="UP001164803"/>
    </source>
</evidence>
<organism evidence="1 2">
    <name type="scientific">Alicyclobacillus dauci</name>
    <dbReference type="NCBI Taxonomy" id="1475485"/>
    <lineage>
        <taxon>Bacteria</taxon>
        <taxon>Bacillati</taxon>
        <taxon>Bacillota</taxon>
        <taxon>Bacilli</taxon>
        <taxon>Bacillales</taxon>
        <taxon>Alicyclobacillaceae</taxon>
        <taxon>Alicyclobacillus</taxon>
    </lineage>
</organism>
<sequence length="63" mass="7382">MDLYPLGEDLPFTYPTWYVSREFLPKYRTSPVLRVLPGNQLKILRKNRGALFPISDSLKQPIM</sequence>
<evidence type="ECO:0000313" key="1">
    <source>
        <dbReference type="EMBL" id="WAH37478.1"/>
    </source>
</evidence>